<evidence type="ECO:0000256" key="1">
    <source>
        <dbReference type="SAM" id="MobiDB-lite"/>
    </source>
</evidence>
<gene>
    <name evidence="2" type="ORF">C489_01161</name>
</gene>
<dbReference type="Gene3D" id="1.10.10.10">
    <property type="entry name" value="Winged helix-like DNA-binding domain superfamily/Winged helix DNA-binding domain"/>
    <property type="match status" value="1"/>
</dbReference>
<evidence type="ECO:0000313" key="3">
    <source>
        <dbReference type="Proteomes" id="UP000011632"/>
    </source>
</evidence>
<accession>L9YA21</accession>
<evidence type="ECO:0000313" key="2">
    <source>
        <dbReference type="EMBL" id="ELY70924.1"/>
    </source>
</evidence>
<dbReference type="Pfam" id="PF12840">
    <property type="entry name" value="HTH_20"/>
    <property type="match status" value="1"/>
</dbReference>
<dbReference type="RefSeq" id="WP_006429259.1">
    <property type="nucleotide sequence ID" value="NZ_AOID01000005.1"/>
</dbReference>
<evidence type="ECO:0008006" key="4">
    <source>
        <dbReference type="Google" id="ProtNLM"/>
    </source>
</evidence>
<keyword evidence="3" id="KW-1185">Reference proteome</keyword>
<dbReference type="CDD" id="cd00090">
    <property type="entry name" value="HTH_ARSR"/>
    <property type="match status" value="1"/>
</dbReference>
<reference evidence="2 3" key="1">
    <citation type="journal article" date="2014" name="PLoS Genet.">
        <title>Phylogenetically driven sequencing of extremely halophilic archaea reveals strategies for static and dynamic osmo-response.</title>
        <authorList>
            <person name="Becker E.A."/>
            <person name="Seitzer P.M."/>
            <person name="Tritt A."/>
            <person name="Larsen D."/>
            <person name="Krusor M."/>
            <person name="Yao A.I."/>
            <person name="Wu D."/>
            <person name="Madern D."/>
            <person name="Eisen J.A."/>
            <person name="Darling A.E."/>
            <person name="Facciotti M.T."/>
        </authorList>
    </citation>
    <scope>NUCLEOTIDE SEQUENCE [LARGE SCALE GENOMIC DNA]</scope>
    <source>
        <strain evidence="2 3">JCM 10478</strain>
    </source>
</reference>
<comment type="caution">
    <text evidence="2">The sequence shown here is derived from an EMBL/GenBank/DDBJ whole genome shotgun (WGS) entry which is preliminary data.</text>
</comment>
<feature type="compositionally biased region" description="Polar residues" evidence="1">
    <location>
        <begin position="112"/>
        <end position="130"/>
    </location>
</feature>
<dbReference type="PATRIC" id="fig|1227496.3.peg.239"/>
<dbReference type="InterPro" id="IPR036388">
    <property type="entry name" value="WH-like_DNA-bd_sf"/>
</dbReference>
<name>L9YA21_9EURY</name>
<dbReference type="Proteomes" id="UP000011632">
    <property type="component" value="Unassembled WGS sequence"/>
</dbReference>
<protein>
    <recommendedName>
        <fullName evidence="4">ArsR family transcriptional regulator</fullName>
    </recommendedName>
</protein>
<dbReference type="SUPFAM" id="SSF46785">
    <property type="entry name" value="Winged helix' DNA-binding domain"/>
    <property type="match status" value="1"/>
</dbReference>
<feature type="region of interest" description="Disordered" evidence="1">
    <location>
        <begin position="109"/>
        <end position="130"/>
    </location>
</feature>
<dbReference type="EMBL" id="AOID01000005">
    <property type="protein sequence ID" value="ELY70924.1"/>
    <property type="molecule type" value="Genomic_DNA"/>
</dbReference>
<dbReference type="AlphaFoldDB" id="L9YA21"/>
<organism evidence="2 3">
    <name type="scientific">Natrinema versiforme JCM 10478</name>
    <dbReference type="NCBI Taxonomy" id="1227496"/>
    <lineage>
        <taxon>Archaea</taxon>
        <taxon>Methanobacteriati</taxon>
        <taxon>Methanobacteriota</taxon>
        <taxon>Stenosarchaea group</taxon>
        <taxon>Halobacteria</taxon>
        <taxon>Halobacteriales</taxon>
        <taxon>Natrialbaceae</taxon>
        <taxon>Natrinema</taxon>
    </lineage>
</organism>
<sequence length="130" mass="14063">MSATNSDARNRGWQNDDPIDPQAVLAALDDDACRAILEATAEESLTATEVSEKCDIPMSTAYRKVEMLTEAELVDEQVRINTSGKHATEYRKSFDDVLVSVADEGIEIEMTTPETDSGSGYSSTPAVADD</sequence>
<dbReference type="InterPro" id="IPR036390">
    <property type="entry name" value="WH_DNA-bd_sf"/>
</dbReference>
<proteinExistence type="predicted"/>
<dbReference type="InterPro" id="IPR011991">
    <property type="entry name" value="ArsR-like_HTH"/>
</dbReference>
<dbReference type="OrthoDB" id="10985at2157"/>